<dbReference type="RefSeq" id="WP_132370531.1">
    <property type="nucleotide sequence ID" value="NZ_SMAN01000001.1"/>
</dbReference>
<evidence type="ECO:0000313" key="3">
    <source>
        <dbReference type="EMBL" id="TCT27039.1"/>
    </source>
</evidence>
<keyword evidence="2" id="KW-0812">Transmembrane</keyword>
<accession>A0A4R3NBJ7</accession>
<dbReference type="EMBL" id="SMAN01000001">
    <property type="protein sequence ID" value="TCT27039.1"/>
    <property type="molecule type" value="Genomic_DNA"/>
</dbReference>
<keyword evidence="2" id="KW-1133">Transmembrane helix</keyword>
<reference evidence="3 4" key="1">
    <citation type="submission" date="2019-03" db="EMBL/GenBank/DDBJ databases">
        <title>Genomic Encyclopedia of Type Strains, Phase IV (KMG-IV): sequencing the most valuable type-strain genomes for metagenomic binning, comparative biology and taxonomic classification.</title>
        <authorList>
            <person name="Goeker M."/>
        </authorList>
    </citation>
    <scope>NUCLEOTIDE SEQUENCE [LARGE SCALE GENOMIC DNA]</scope>
    <source>
        <strain evidence="3 4">DSM 25894</strain>
    </source>
</reference>
<sequence length="392" mass="44733">MKLKLFSQYRKWTKKLYQRSSLVMIGTILIFLIVGMLTTIHPAYRISSSVIHQWTKEIDSSAFLYLFAMENRVFKEAYPEESQPVEMIPLLFQMATKIKPDDPRSLLGRELPGFPIYNSQIIVAGEGTDYTTLPIESSPPMDVLEKEHQAKVDEEEPELPEPKEEEDRLTTEGRDVVFIYSTHNRESFLPHLPEAKSPDEAFHPEVNITLVNQRLAKSLESYGIGAIADKTDIYKKLLKNGWNYSQSYQASRTVVSSVIENNSDLQFVFDLHRDAQPRDITTRSINGKDYARLMFIIGRENPNYEENLELATTLNERLNEKFPGISRGVEAKGGPGNNGVYNQDLSSNAILIEFGGVENRLNELYRTADALAEVFSEYYWQAQKVNATEGDE</sequence>
<evidence type="ECO:0000256" key="2">
    <source>
        <dbReference type="SAM" id="Phobius"/>
    </source>
</evidence>
<dbReference type="InterPro" id="IPR010897">
    <property type="entry name" value="Spore_II_P"/>
</dbReference>
<name>A0A4R3NBJ7_9BACI</name>
<proteinExistence type="predicted"/>
<organism evidence="3 4">
    <name type="scientific">Melghiribacillus thermohalophilus</name>
    <dbReference type="NCBI Taxonomy" id="1324956"/>
    <lineage>
        <taxon>Bacteria</taxon>
        <taxon>Bacillati</taxon>
        <taxon>Bacillota</taxon>
        <taxon>Bacilli</taxon>
        <taxon>Bacillales</taxon>
        <taxon>Bacillaceae</taxon>
        <taxon>Melghiribacillus</taxon>
    </lineage>
</organism>
<keyword evidence="4" id="KW-1185">Reference proteome</keyword>
<dbReference type="NCBIfam" id="TIGR02867">
    <property type="entry name" value="spore_II_P"/>
    <property type="match status" value="1"/>
</dbReference>
<dbReference type="Proteomes" id="UP000294650">
    <property type="component" value="Unassembled WGS sequence"/>
</dbReference>
<dbReference type="AlphaFoldDB" id="A0A4R3NBJ7"/>
<evidence type="ECO:0000256" key="1">
    <source>
        <dbReference type="SAM" id="MobiDB-lite"/>
    </source>
</evidence>
<dbReference type="SUPFAM" id="SSF53187">
    <property type="entry name" value="Zn-dependent exopeptidases"/>
    <property type="match status" value="1"/>
</dbReference>
<protein>
    <submittedName>
        <fullName evidence="3">Stage II sporulation protein P</fullName>
    </submittedName>
</protein>
<feature type="region of interest" description="Disordered" evidence="1">
    <location>
        <begin position="144"/>
        <end position="170"/>
    </location>
</feature>
<keyword evidence="2" id="KW-0472">Membrane</keyword>
<evidence type="ECO:0000313" key="4">
    <source>
        <dbReference type="Proteomes" id="UP000294650"/>
    </source>
</evidence>
<dbReference type="Pfam" id="PF07454">
    <property type="entry name" value="SpoIIP"/>
    <property type="match status" value="1"/>
</dbReference>
<gene>
    <name evidence="3" type="ORF">EDD68_101405</name>
</gene>
<feature type="compositionally biased region" description="Basic and acidic residues" evidence="1">
    <location>
        <begin position="160"/>
        <end position="170"/>
    </location>
</feature>
<comment type="caution">
    <text evidence="3">The sequence shown here is derived from an EMBL/GenBank/DDBJ whole genome shotgun (WGS) entry which is preliminary data.</text>
</comment>
<feature type="transmembrane region" description="Helical" evidence="2">
    <location>
        <begin position="21"/>
        <end position="44"/>
    </location>
</feature>
<dbReference type="OrthoDB" id="1633470at2"/>